<evidence type="ECO:0000313" key="3">
    <source>
        <dbReference type="EMBL" id="EAR92633.1"/>
    </source>
</evidence>
<reference evidence="4" key="1">
    <citation type="journal article" date="2006" name="PLoS Biol.">
        <title>Macronuclear genome sequence of the ciliate Tetrahymena thermophila, a model eukaryote.</title>
        <authorList>
            <person name="Eisen J.A."/>
            <person name="Coyne R.S."/>
            <person name="Wu M."/>
            <person name="Wu D."/>
            <person name="Thiagarajan M."/>
            <person name="Wortman J.R."/>
            <person name="Badger J.H."/>
            <person name="Ren Q."/>
            <person name="Amedeo P."/>
            <person name="Jones K.M."/>
            <person name="Tallon L.J."/>
            <person name="Delcher A.L."/>
            <person name="Salzberg S.L."/>
            <person name="Silva J.C."/>
            <person name="Haas B.J."/>
            <person name="Majoros W.H."/>
            <person name="Farzad M."/>
            <person name="Carlton J.M."/>
            <person name="Smith R.K. Jr."/>
            <person name="Garg J."/>
            <person name="Pearlman R.E."/>
            <person name="Karrer K.M."/>
            <person name="Sun L."/>
            <person name="Manning G."/>
            <person name="Elde N.C."/>
            <person name="Turkewitz A.P."/>
            <person name="Asai D.J."/>
            <person name="Wilkes D.E."/>
            <person name="Wang Y."/>
            <person name="Cai H."/>
            <person name="Collins K."/>
            <person name="Stewart B.A."/>
            <person name="Lee S.R."/>
            <person name="Wilamowska K."/>
            <person name="Weinberg Z."/>
            <person name="Ruzzo W.L."/>
            <person name="Wloga D."/>
            <person name="Gaertig J."/>
            <person name="Frankel J."/>
            <person name="Tsao C.-C."/>
            <person name="Gorovsky M.A."/>
            <person name="Keeling P.J."/>
            <person name="Waller R.F."/>
            <person name="Patron N.J."/>
            <person name="Cherry J.M."/>
            <person name="Stover N.A."/>
            <person name="Krieger C.J."/>
            <person name="del Toro C."/>
            <person name="Ryder H.F."/>
            <person name="Williamson S.C."/>
            <person name="Barbeau R.A."/>
            <person name="Hamilton E.P."/>
            <person name="Orias E."/>
        </authorList>
    </citation>
    <scope>NUCLEOTIDE SEQUENCE [LARGE SCALE GENOMIC DNA]</scope>
    <source>
        <strain evidence="4">SB210</strain>
    </source>
</reference>
<proteinExistence type="inferred from homology"/>
<dbReference type="KEGG" id="tet:TTHERM_00094240"/>
<dbReference type="PRINTS" id="PR00080">
    <property type="entry name" value="SDRFAMILY"/>
</dbReference>
<dbReference type="InterPro" id="IPR020904">
    <property type="entry name" value="Sc_DH/Rdtase_CS"/>
</dbReference>
<dbReference type="HOGENOM" id="CLU_010194_1_0_1"/>
<dbReference type="GeneID" id="7844488"/>
<dbReference type="InterPro" id="IPR002347">
    <property type="entry name" value="SDR_fam"/>
</dbReference>
<dbReference type="Pfam" id="PF13561">
    <property type="entry name" value="adh_short_C2"/>
    <property type="match status" value="1"/>
</dbReference>
<dbReference type="InterPro" id="IPR036291">
    <property type="entry name" value="NAD(P)-bd_dom_sf"/>
</dbReference>
<dbReference type="OMA" id="RSHVICP"/>
<evidence type="ECO:0000256" key="2">
    <source>
        <dbReference type="ARBA" id="ARBA00023002"/>
    </source>
</evidence>
<evidence type="ECO:0000313" key="4">
    <source>
        <dbReference type="Proteomes" id="UP000009168"/>
    </source>
</evidence>
<dbReference type="AlphaFoldDB" id="Q235W7"/>
<sequence>MISNLFQNKTILVTGAARGIGHAIASAFHNQGATVWSADIIDPVNKIQGVNYEKVNLEDENQIKSLMDKIGEKLDVLINNAAFIKMTDIRNIQIEEFDKIFAVNLRAPFILSKLAIPKFEKTGKGSIINISSTRSLMSEANNEAYTSTKSGLNGLTHALANSLGPLVRVNSICPGWIECGDYQALREEDHSQHPVGRVGKPEDIANACLFLADDSKSGFITGQTLVIDGGMTVKMIYNE</sequence>
<dbReference type="FunFam" id="3.40.50.720:FF:000084">
    <property type="entry name" value="Short-chain dehydrogenase reductase"/>
    <property type="match status" value="1"/>
</dbReference>
<dbReference type="PROSITE" id="PS00061">
    <property type="entry name" value="ADH_SHORT"/>
    <property type="match status" value="1"/>
</dbReference>
<dbReference type="RefSeq" id="XP_001012878.1">
    <property type="nucleotide sequence ID" value="XM_001012878.1"/>
</dbReference>
<dbReference type="SUPFAM" id="SSF51735">
    <property type="entry name" value="NAD(P)-binding Rossmann-fold domains"/>
    <property type="match status" value="1"/>
</dbReference>
<dbReference type="eggNOG" id="KOG0725">
    <property type="taxonomic scope" value="Eukaryota"/>
</dbReference>
<accession>Q235W7</accession>
<dbReference type="STRING" id="312017.Q235W7"/>
<dbReference type="GO" id="GO:0016491">
    <property type="term" value="F:oxidoreductase activity"/>
    <property type="evidence" value="ECO:0007669"/>
    <property type="project" value="UniProtKB-KW"/>
</dbReference>
<dbReference type="PANTHER" id="PTHR24321:SF8">
    <property type="entry name" value="ESTRADIOL 17-BETA-DEHYDROGENASE 8-RELATED"/>
    <property type="match status" value="1"/>
</dbReference>
<organism evidence="3 4">
    <name type="scientific">Tetrahymena thermophila (strain SB210)</name>
    <dbReference type="NCBI Taxonomy" id="312017"/>
    <lineage>
        <taxon>Eukaryota</taxon>
        <taxon>Sar</taxon>
        <taxon>Alveolata</taxon>
        <taxon>Ciliophora</taxon>
        <taxon>Intramacronucleata</taxon>
        <taxon>Oligohymenophorea</taxon>
        <taxon>Hymenostomatida</taxon>
        <taxon>Tetrahymenina</taxon>
        <taxon>Tetrahymenidae</taxon>
        <taxon>Tetrahymena</taxon>
    </lineage>
</organism>
<protein>
    <submittedName>
        <fullName evidence="3">Short-chain dehydrogenase/reductase SDR</fullName>
    </submittedName>
</protein>
<name>Q235W7_TETTS</name>
<dbReference type="PRINTS" id="PR00081">
    <property type="entry name" value="GDHRDH"/>
</dbReference>
<dbReference type="InParanoid" id="Q235W7"/>
<keyword evidence="2" id="KW-0560">Oxidoreductase</keyword>
<dbReference type="Proteomes" id="UP000009168">
    <property type="component" value="Unassembled WGS sequence"/>
</dbReference>
<keyword evidence="4" id="KW-1185">Reference proteome</keyword>
<dbReference type="PANTHER" id="PTHR24321">
    <property type="entry name" value="DEHYDROGENASES, SHORT CHAIN"/>
    <property type="match status" value="1"/>
</dbReference>
<dbReference type="EMBL" id="GG662749">
    <property type="protein sequence ID" value="EAR92633.1"/>
    <property type="molecule type" value="Genomic_DNA"/>
</dbReference>
<gene>
    <name evidence="3" type="ORF">TTHERM_00094240</name>
</gene>
<dbReference type="Gene3D" id="3.40.50.720">
    <property type="entry name" value="NAD(P)-binding Rossmann-like Domain"/>
    <property type="match status" value="1"/>
</dbReference>
<evidence type="ECO:0000256" key="1">
    <source>
        <dbReference type="ARBA" id="ARBA00006484"/>
    </source>
</evidence>
<dbReference type="OrthoDB" id="1393670at2759"/>
<comment type="similarity">
    <text evidence="1">Belongs to the short-chain dehydrogenases/reductases (SDR) family.</text>
</comment>